<dbReference type="Proteomes" id="UP000824998">
    <property type="component" value="Unassembled WGS sequence"/>
</dbReference>
<dbReference type="EMBL" id="MU251422">
    <property type="protein sequence ID" value="KAG9235771.1"/>
    <property type="molecule type" value="Genomic_DNA"/>
</dbReference>
<sequence length="271" mass="30333">MDSKQPIPSNTYQDEDPAPPSYSASISASTYYSSQIRSQLGTLSSTITALESQKSLLASACDEKILSLLTTQIQIFLSDFANSGLKKGTLILVPRNGLTDDHAVPTDYDFKSEDEYDRVVRVRSKEDSPYDEFSSEPREMWFWRDEEMALRLAKHLKPPPDPRKAELPPRQEPVAPTPPAEASSSRGFWGRKKPSGKPPLITPPTPVYESRQDLESKNESPESSEGDDVVKMDVNAEEVVFRTENDFGIFGTERGWGIVLRLRVMMGDDRG</sequence>
<evidence type="ECO:0000256" key="1">
    <source>
        <dbReference type="SAM" id="MobiDB-lite"/>
    </source>
</evidence>
<dbReference type="OrthoDB" id="3526284at2759"/>
<feature type="compositionally biased region" description="Polar residues" evidence="1">
    <location>
        <begin position="1"/>
        <end position="12"/>
    </location>
</feature>
<name>A0A9P8C861_9HELO</name>
<feature type="region of interest" description="Disordered" evidence="1">
    <location>
        <begin position="1"/>
        <end position="24"/>
    </location>
</feature>
<gene>
    <name evidence="2" type="ORF">BJ875DRAFT_482874</name>
</gene>
<feature type="compositionally biased region" description="Pro residues" evidence="1">
    <location>
        <begin position="196"/>
        <end position="206"/>
    </location>
</feature>
<protein>
    <submittedName>
        <fullName evidence="2">Uncharacterized protein</fullName>
    </submittedName>
</protein>
<accession>A0A9P8C861</accession>
<feature type="region of interest" description="Disordered" evidence="1">
    <location>
        <begin position="156"/>
        <end position="231"/>
    </location>
</feature>
<evidence type="ECO:0000313" key="2">
    <source>
        <dbReference type="EMBL" id="KAG9235771.1"/>
    </source>
</evidence>
<evidence type="ECO:0000313" key="3">
    <source>
        <dbReference type="Proteomes" id="UP000824998"/>
    </source>
</evidence>
<organism evidence="2 3">
    <name type="scientific">Amylocarpus encephaloides</name>
    <dbReference type="NCBI Taxonomy" id="45428"/>
    <lineage>
        <taxon>Eukaryota</taxon>
        <taxon>Fungi</taxon>
        <taxon>Dikarya</taxon>
        <taxon>Ascomycota</taxon>
        <taxon>Pezizomycotina</taxon>
        <taxon>Leotiomycetes</taxon>
        <taxon>Helotiales</taxon>
        <taxon>Helotiales incertae sedis</taxon>
        <taxon>Amylocarpus</taxon>
    </lineage>
</organism>
<keyword evidence="3" id="KW-1185">Reference proteome</keyword>
<proteinExistence type="predicted"/>
<reference evidence="2" key="1">
    <citation type="journal article" date="2021" name="IMA Fungus">
        <title>Genomic characterization of three marine fungi, including Emericellopsis atlantica sp. nov. with signatures of a generalist lifestyle and marine biomass degradation.</title>
        <authorList>
            <person name="Hagestad O.C."/>
            <person name="Hou L."/>
            <person name="Andersen J.H."/>
            <person name="Hansen E.H."/>
            <person name="Altermark B."/>
            <person name="Li C."/>
            <person name="Kuhnert E."/>
            <person name="Cox R.J."/>
            <person name="Crous P.W."/>
            <person name="Spatafora J.W."/>
            <person name="Lail K."/>
            <person name="Amirebrahimi M."/>
            <person name="Lipzen A."/>
            <person name="Pangilinan J."/>
            <person name="Andreopoulos W."/>
            <person name="Hayes R.D."/>
            <person name="Ng V."/>
            <person name="Grigoriev I.V."/>
            <person name="Jackson S.A."/>
            <person name="Sutton T.D.S."/>
            <person name="Dobson A.D.W."/>
            <person name="Rama T."/>
        </authorList>
    </citation>
    <scope>NUCLEOTIDE SEQUENCE</scope>
    <source>
        <strain evidence="2">TRa018bII</strain>
    </source>
</reference>
<comment type="caution">
    <text evidence="2">The sequence shown here is derived from an EMBL/GenBank/DDBJ whole genome shotgun (WGS) entry which is preliminary data.</text>
</comment>
<feature type="compositionally biased region" description="Basic and acidic residues" evidence="1">
    <location>
        <begin position="158"/>
        <end position="169"/>
    </location>
</feature>
<feature type="compositionally biased region" description="Basic and acidic residues" evidence="1">
    <location>
        <begin position="210"/>
        <end position="220"/>
    </location>
</feature>
<dbReference type="AlphaFoldDB" id="A0A9P8C861"/>